<organism evidence="1 2">
    <name type="scientific">Colletotrichum truncatum</name>
    <name type="common">Anthracnose fungus</name>
    <name type="synonym">Colletotrichum capsici</name>
    <dbReference type="NCBI Taxonomy" id="5467"/>
    <lineage>
        <taxon>Eukaryota</taxon>
        <taxon>Fungi</taxon>
        <taxon>Dikarya</taxon>
        <taxon>Ascomycota</taxon>
        <taxon>Pezizomycotina</taxon>
        <taxon>Sordariomycetes</taxon>
        <taxon>Hypocreomycetidae</taxon>
        <taxon>Glomerellales</taxon>
        <taxon>Glomerellaceae</taxon>
        <taxon>Colletotrichum</taxon>
        <taxon>Colletotrichum truncatum species complex</taxon>
    </lineage>
</organism>
<proteinExistence type="predicted"/>
<dbReference type="Proteomes" id="UP000805649">
    <property type="component" value="Unassembled WGS sequence"/>
</dbReference>
<dbReference type="EMBL" id="VUJX02000001">
    <property type="protein sequence ID" value="KAL0943105.1"/>
    <property type="molecule type" value="Genomic_DNA"/>
</dbReference>
<accession>A0ACC3ZG59</accession>
<name>A0ACC3ZG59_COLTU</name>
<comment type="caution">
    <text evidence="1">The sequence shown here is derived from an EMBL/GenBank/DDBJ whole genome shotgun (WGS) entry which is preliminary data.</text>
</comment>
<reference evidence="1 2" key="1">
    <citation type="journal article" date="2020" name="Phytopathology">
        <title>Genome Sequence Resources of Colletotrichum truncatum, C. plurivorum, C. musicola, and C. sojae: Four Species Pathogenic to Soybean (Glycine max).</title>
        <authorList>
            <person name="Rogerio F."/>
            <person name="Boufleur T.R."/>
            <person name="Ciampi-Guillardi M."/>
            <person name="Sukno S.A."/>
            <person name="Thon M.R."/>
            <person name="Massola Junior N.S."/>
            <person name="Baroncelli R."/>
        </authorList>
    </citation>
    <scope>NUCLEOTIDE SEQUENCE [LARGE SCALE GENOMIC DNA]</scope>
    <source>
        <strain evidence="1 2">CMES1059</strain>
    </source>
</reference>
<keyword evidence="2" id="KW-1185">Reference proteome</keyword>
<evidence type="ECO:0000313" key="1">
    <source>
        <dbReference type="EMBL" id="KAL0943105.1"/>
    </source>
</evidence>
<sequence>MAIETPMDRPAPAAESVVTPRQTDIDEKHVMDVTNNSSEEHKEKKDFPLTWKLIALISGVALSWGSSFSENTLGPLKSTMIKQLSINNSQYGAISSATSLVNTILPIVGGYGLDHYGVEWGSMACSVVILVGAVVSASGSNNNSFALVVAGRVIMGFGSTVIETCTSKILAHWFQHRGLGLVYGLDLAVGKLIVLIARATAVPMRDAAAFWGWALWVPALVCFVNLLQNIFYVWWAKGRPQWTHMPTGQQLAREKATSRKHPHAENVATKSTCWTGALPNLNALVSVPRFFWLIACTQILQAGVVGGFNGLNADIISQTRGSTAQLAGYTSAVQQVIPVVCAPLLGIYFDTFGHRMLFVSLTSAIWILVYCLIGYTQTNALGAMVIASLASTMNALPFLASIPLIVPDQVELGLVFGIWKVLNNSGSVVVDMIAGRLQDITPEGTYERVIAFFVAVKGLEFCLGLFYGVLDRKYLSGILTMSEKRRIRIEKEGRLKDPVGRKSSKIFTAVGISLLSAMIILAWILFIMYSI</sequence>
<evidence type="ECO:0000313" key="2">
    <source>
        <dbReference type="Proteomes" id="UP000805649"/>
    </source>
</evidence>
<protein>
    <submittedName>
        <fullName evidence="1">Major facilitator superfamily transporter</fullName>
    </submittedName>
</protein>
<gene>
    <name evidence="1" type="ORF">CTRU02_200991</name>
</gene>